<protein>
    <submittedName>
        <fullName evidence="1">Uncharacterized protein</fullName>
    </submittedName>
</protein>
<reference evidence="1 2" key="1">
    <citation type="journal article" date="2009" name="BMC Genomics">
        <title>Comparative genomics of the emerging human pathogen Photorhabdus asymbiotica with the insect pathogen Photorhabdus luminescens.</title>
        <authorList>
            <person name="Wilkinson P."/>
            <person name="Waterfield N.R."/>
            <person name="Crossman L."/>
            <person name="Corton C."/>
            <person name="Sanchez-Contreras M."/>
            <person name="Vlisidou I."/>
            <person name="Barron A."/>
            <person name="Bignell A."/>
            <person name="Clark L."/>
            <person name="Ormond D."/>
            <person name="Mayho M."/>
            <person name="Bason N."/>
            <person name="Smith F."/>
            <person name="Simmonds M."/>
            <person name="Churcher C."/>
            <person name="Harris D."/>
            <person name="Thompson N.R."/>
            <person name="Quail M."/>
            <person name="Parkhill J."/>
            <person name="ffrench-Constant R.H."/>
        </authorList>
    </citation>
    <scope>NUCLEOTIDE SEQUENCE [LARGE SCALE GENOMIC DNA]</scope>
    <source>
        <strain evidence="2">ATCC 43949 / 3105-77</strain>
    </source>
</reference>
<proteinExistence type="predicted"/>
<evidence type="ECO:0000313" key="2">
    <source>
        <dbReference type="Proteomes" id="UP000002747"/>
    </source>
</evidence>
<sequence>MEQEFSSIFDPEFRLINICYSARTVMLFDKSSRNEGDGYQGSGKIIVLKIQSAELNLQQIAIYLHIMLTPEALPLNQPQLSDIHLARSLNLIYTCYLSSCLFVGYTHSPQSQSYLCSWGFAPWPSRCILKFIFFYLYSKQHIFQSRNVFHLIFEKIENTI</sequence>
<dbReference type="EMBL" id="FM162591">
    <property type="protein sequence ID" value="CAQ84294.1"/>
    <property type="molecule type" value="Genomic_DNA"/>
</dbReference>
<evidence type="ECO:0000313" key="1">
    <source>
        <dbReference type="EMBL" id="CAQ84294.1"/>
    </source>
</evidence>
<dbReference type="AlphaFoldDB" id="C7BK54"/>
<dbReference type="KEGG" id="pay:PAU_02202"/>
<accession>C7BK54</accession>
<dbReference type="Proteomes" id="UP000002747">
    <property type="component" value="Chromosome"/>
</dbReference>
<gene>
    <name evidence="1" type="ordered locus">PAU_02202</name>
</gene>
<name>C7BK54_PHOAA</name>
<organism evidence="1 2">
    <name type="scientific">Photorhabdus asymbiotica subsp. asymbiotica (strain ATCC 43949 / 3105-77)</name>
    <name type="common">Xenorhabdus luminescens (strain 2)</name>
    <dbReference type="NCBI Taxonomy" id="553480"/>
    <lineage>
        <taxon>Bacteria</taxon>
        <taxon>Pseudomonadati</taxon>
        <taxon>Pseudomonadota</taxon>
        <taxon>Gammaproteobacteria</taxon>
        <taxon>Enterobacterales</taxon>
        <taxon>Morganellaceae</taxon>
        <taxon>Photorhabdus</taxon>
    </lineage>
</organism>